<dbReference type="PANTHER" id="PTHR23389:SF9">
    <property type="entry name" value="DNA LIGASE"/>
    <property type="match status" value="1"/>
</dbReference>
<evidence type="ECO:0000256" key="7">
    <source>
        <dbReference type="ARBA" id="ARBA00022763"/>
    </source>
</evidence>
<evidence type="ECO:0000313" key="17">
    <source>
        <dbReference type="Proteomes" id="UP000590749"/>
    </source>
</evidence>
<dbReference type="FunFam" id="1.10.287.610:FF:000002">
    <property type="entry name" value="DNA ligase"/>
    <property type="match status" value="1"/>
</dbReference>
<proteinExistence type="inferred from homology"/>
<feature type="active site" description="N6-AMP-lysine intermediate" evidence="14">
    <location>
        <position position="115"/>
    </location>
</feature>
<feature type="binding site" evidence="14">
    <location>
        <begin position="34"/>
        <end position="38"/>
    </location>
    <ligand>
        <name>NAD(+)</name>
        <dbReference type="ChEBI" id="CHEBI:57540"/>
    </ligand>
</feature>
<comment type="similarity">
    <text evidence="13 14">Belongs to the NAD-dependent DNA ligase family. LigA subfamily.</text>
</comment>
<dbReference type="InterPro" id="IPR010994">
    <property type="entry name" value="RuvA_2-like"/>
</dbReference>
<evidence type="ECO:0000256" key="6">
    <source>
        <dbReference type="ARBA" id="ARBA00022723"/>
    </source>
</evidence>
<evidence type="ECO:0000256" key="14">
    <source>
        <dbReference type="HAMAP-Rule" id="MF_01588"/>
    </source>
</evidence>
<feature type="binding site" evidence="14">
    <location>
        <position position="410"/>
    </location>
    <ligand>
        <name>Zn(2+)</name>
        <dbReference type="ChEBI" id="CHEBI:29105"/>
    </ligand>
</feature>
<dbReference type="InterPro" id="IPR013839">
    <property type="entry name" value="DNAligase_adenylation"/>
</dbReference>
<name>A0A7W5AC45_9ACTN</name>
<keyword evidence="8 14" id="KW-0862">Zinc</keyword>
<keyword evidence="7 14" id="KW-0227">DNA damage</keyword>
<evidence type="ECO:0000256" key="1">
    <source>
        <dbReference type="ARBA" id="ARBA00004067"/>
    </source>
</evidence>
<dbReference type="GO" id="GO:0006281">
    <property type="term" value="P:DNA repair"/>
    <property type="evidence" value="ECO:0007669"/>
    <property type="project" value="UniProtKB-KW"/>
</dbReference>
<dbReference type="InterPro" id="IPR003583">
    <property type="entry name" value="Hlx-hairpin-Hlx_DNA-bd_motif"/>
</dbReference>
<feature type="binding site" evidence="14">
    <location>
        <position position="432"/>
    </location>
    <ligand>
        <name>Zn(2+)</name>
        <dbReference type="ChEBI" id="CHEBI:29105"/>
    </ligand>
</feature>
<dbReference type="FunFam" id="2.40.50.140:FF:000012">
    <property type="entry name" value="DNA ligase"/>
    <property type="match status" value="1"/>
</dbReference>
<evidence type="ECO:0000259" key="15">
    <source>
        <dbReference type="PROSITE" id="PS50172"/>
    </source>
</evidence>
<dbReference type="Gene3D" id="3.40.50.10190">
    <property type="entry name" value="BRCT domain"/>
    <property type="match status" value="1"/>
</dbReference>
<keyword evidence="10 14" id="KW-0520">NAD</keyword>
<dbReference type="InterPro" id="IPR036420">
    <property type="entry name" value="BRCT_dom_sf"/>
</dbReference>
<dbReference type="SMART" id="SM00278">
    <property type="entry name" value="HhH1"/>
    <property type="match status" value="3"/>
</dbReference>
<evidence type="ECO:0000256" key="3">
    <source>
        <dbReference type="ARBA" id="ARBA00013308"/>
    </source>
</evidence>
<keyword evidence="17" id="KW-1185">Reference proteome</keyword>
<dbReference type="GO" id="GO:0005829">
    <property type="term" value="C:cytosol"/>
    <property type="evidence" value="ECO:0007669"/>
    <property type="project" value="TreeGrafter"/>
</dbReference>
<dbReference type="InterPro" id="IPR001357">
    <property type="entry name" value="BRCT_dom"/>
</dbReference>
<evidence type="ECO:0000256" key="9">
    <source>
        <dbReference type="ARBA" id="ARBA00022842"/>
    </source>
</evidence>
<dbReference type="HAMAP" id="MF_01588">
    <property type="entry name" value="DNA_ligase_A"/>
    <property type="match status" value="1"/>
</dbReference>
<dbReference type="SMART" id="SM00532">
    <property type="entry name" value="LIGANc"/>
    <property type="match status" value="1"/>
</dbReference>
<dbReference type="GO" id="GO:0003911">
    <property type="term" value="F:DNA ligase (NAD+) activity"/>
    <property type="evidence" value="ECO:0007669"/>
    <property type="project" value="UniProtKB-UniRule"/>
</dbReference>
<sequence length="732" mass="79119">MATPEASSRHAELADEIREHQHRYYQLDAPTVSDAEFDLLLRELEALEAEFPELRTPESPTQMVGGTATGDFPKVEHAERMMSLDNVFNLDELTAWAERAVRDAGGPVRFLCELKIDGLAINLTYEKGVLVRAATRGTGRVGDDVTPNVRTIGDIPERLTGDDVPDLVEVRGEIYFPAEAFAALNAMLVEQGKPTYMNPRNAASGSLRQKDPRVTGSRGLGMVVHGLGAREGFSPASQSAAYAAMKAWGLPVSERWKLVDDLAGVREFIEFYGKHRHDVEHDIDGVVVKVDDVSIQGRLGSTSRAPRWAIAFKYPPEEVTTKLLDIRVNVGRTGRVTPQAVVEPVVVAGSEVEFATLHNAQEVVRKGVLIGDTVVLRKAGDVIPEILGPVLELRPADARAFVMPTECPDCGTPLAPAKEGDIDIRCPNSRFCVGQRRERLTYIGQRNVLDIDVLGEKSAHALIDSGVLFDEGDLFTLTADDLLRAPFFVKKDGTLGANAEKMLLSLAEAKGRPLARIVRALSIRHVGPTAAEALALEYEAMEAIEEIVARTAALPEVEALVPAVVEEPDEADVAENPATTGKAVVKRTVKVVDPLAEVDGVGPIIAESLREWFAVDWHREIVEKWRAAGVRMADERVETGPRTLDGLTVVVTGTLAGYTRDRAAEEITTRGGKVTGSVSKKTGFVVVGDNPGSKYDKALALKVPVLDEAGFGVLLTDGPEAARAVAESTPEG</sequence>
<feature type="binding site" evidence="14">
    <location>
        <position position="407"/>
    </location>
    <ligand>
        <name>Zn(2+)</name>
        <dbReference type="ChEBI" id="CHEBI:29105"/>
    </ligand>
</feature>
<feature type="binding site" evidence="14">
    <location>
        <position position="289"/>
    </location>
    <ligand>
        <name>NAD(+)</name>
        <dbReference type="ChEBI" id="CHEBI:57540"/>
    </ligand>
</feature>
<dbReference type="PROSITE" id="PS50172">
    <property type="entry name" value="BRCT"/>
    <property type="match status" value="1"/>
</dbReference>
<accession>A0A7W5AC45</accession>
<dbReference type="EMBL" id="JACHXF010000001">
    <property type="protein sequence ID" value="MBB3093229.1"/>
    <property type="molecule type" value="Genomic_DNA"/>
</dbReference>
<dbReference type="InterPro" id="IPR013840">
    <property type="entry name" value="DNAligase_N"/>
</dbReference>
<dbReference type="GO" id="GO:0046872">
    <property type="term" value="F:metal ion binding"/>
    <property type="evidence" value="ECO:0007669"/>
    <property type="project" value="UniProtKB-KW"/>
</dbReference>
<dbReference type="SUPFAM" id="SSF50249">
    <property type="entry name" value="Nucleic acid-binding proteins"/>
    <property type="match status" value="1"/>
</dbReference>
<dbReference type="GO" id="GO:0006260">
    <property type="term" value="P:DNA replication"/>
    <property type="evidence" value="ECO:0007669"/>
    <property type="project" value="UniProtKB-KW"/>
</dbReference>
<dbReference type="Pfam" id="PF03120">
    <property type="entry name" value="OB_DNA_ligase"/>
    <property type="match status" value="1"/>
</dbReference>
<evidence type="ECO:0000256" key="2">
    <source>
        <dbReference type="ARBA" id="ARBA00012722"/>
    </source>
</evidence>
<dbReference type="AlphaFoldDB" id="A0A7W5AC45"/>
<dbReference type="CDD" id="cd17748">
    <property type="entry name" value="BRCT_DNA_ligase_like"/>
    <property type="match status" value="1"/>
</dbReference>
<dbReference type="EC" id="6.5.1.2" evidence="2 14"/>
<dbReference type="NCBIfam" id="TIGR00575">
    <property type="entry name" value="dnlj"/>
    <property type="match status" value="1"/>
</dbReference>
<dbReference type="Gene3D" id="1.10.287.610">
    <property type="entry name" value="Helix hairpin bin"/>
    <property type="match status" value="1"/>
</dbReference>
<comment type="function">
    <text evidence="1 14">DNA ligase that catalyzes the formation of phosphodiester linkages between 5'-phosphoryl and 3'-hydroxyl groups in double-stranded DNA using NAD as a coenzyme and as the energy source for the reaction. It is essential for DNA replication and repair of damaged DNA.</text>
</comment>
<evidence type="ECO:0000256" key="4">
    <source>
        <dbReference type="ARBA" id="ARBA00022598"/>
    </source>
</evidence>
<dbReference type="InterPro" id="IPR001679">
    <property type="entry name" value="DNA_ligase"/>
</dbReference>
<dbReference type="FunFam" id="3.30.470.30:FF:000001">
    <property type="entry name" value="DNA ligase"/>
    <property type="match status" value="1"/>
</dbReference>
<evidence type="ECO:0000256" key="13">
    <source>
        <dbReference type="ARBA" id="ARBA00060881"/>
    </source>
</evidence>
<dbReference type="Gene3D" id="6.20.10.30">
    <property type="match status" value="1"/>
</dbReference>
<dbReference type="InterPro" id="IPR004150">
    <property type="entry name" value="NAD_DNA_ligase_OB"/>
</dbReference>
<dbReference type="SUPFAM" id="SSF47781">
    <property type="entry name" value="RuvA domain 2-like"/>
    <property type="match status" value="1"/>
</dbReference>
<dbReference type="Proteomes" id="UP000590749">
    <property type="component" value="Unassembled WGS sequence"/>
</dbReference>
<evidence type="ECO:0000256" key="8">
    <source>
        <dbReference type="ARBA" id="ARBA00022833"/>
    </source>
</evidence>
<dbReference type="SUPFAM" id="SSF56091">
    <property type="entry name" value="DNA ligase/mRNA capping enzyme, catalytic domain"/>
    <property type="match status" value="1"/>
</dbReference>
<evidence type="ECO:0000256" key="10">
    <source>
        <dbReference type="ARBA" id="ARBA00023027"/>
    </source>
</evidence>
<dbReference type="InterPro" id="IPR004149">
    <property type="entry name" value="Znf_DNAligase_C4"/>
</dbReference>
<comment type="catalytic activity">
    <reaction evidence="12 14">
        <text>NAD(+) + (deoxyribonucleotide)n-3'-hydroxyl + 5'-phospho-(deoxyribonucleotide)m = (deoxyribonucleotide)n+m + AMP + beta-nicotinamide D-nucleotide.</text>
        <dbReference type="EC" id="6.5.1.2"/>
    </reaction>
</comment>
<dbReference type="Pfam" id="PF03119">
    <property type="entry name" value="DNA_ligase_ZBD"/>
    <property type="match status" value="1"/>
</dbReference>
<keyword evidence="5 14" id="KW-0235">DNA replication</keyword>
<gene>
    <name evidence="14" type="primary">ligA</name>
    <name evidence="16" type="ORF">FHR83_000863</name>
</gene>
<dbReference type="InterPro" id="IPR012340">
    <property type="entry name" value="NA-bd_OB-fold"/>
</dbReference>
<feature type="binding site" evidence="14">
    <location>
        <position position="113"/>
    </location>
    <ligand>
        <name>NAD(+)</name>
        <dbReference type="ChEBI" id="CHEBI:57540"/>
    </ligand>
</feature>
<comment type="caution">
    <text evidence="16">The sequence shown here is derived from an EMBL/GenBank/DDBJ whole genome shotgun (WGS) entry which is preliminary data.</text>
</comment>
<dbReference type="NCBIfam" id="NF005932">
    <property type="entry name" value="PRK07956.1"/>
    <property type="match status" value="1"/>
</dbReference>
<organism evidence="16 17">
    <name type="scientific">Actinoplanes campanulatus</name>
    <dbReference type="NCBI Taxonomy" id="113559"/>
    <lineage>
        <taxon>Bacteria</taxon>
        <taxon>Bacillati</taxon>
        <taxon>Actinomycetota</taxon>
        <taxon>Actinomycetes</taxon>
        <taxon>Micromonosporales</taxon>
        <taxon>Micromonosporaceae</taxon>
        <taxon>Actinoplanes</taxon>
    </lineage>
</organism>
<dbReference type="Gene3D" id="2.40.50.140">
    <property type="entry name" value="Nucleic acid-binding proteins"/>
    <property type="match status" value="1"/>
</dbReference>
<evidence type="ECO:0000313" key="16">
    <source>
        <dbReference type="EMBL" id="MBB3093229.1"/>
    </source>
</evidence>
<keyword evidence="9 14" id="KW-0460">Magnesium</keyword>
<dbReference type="Pfam" id="PF00533">
    <property type="entry name" value="BRCT"/>
    <property type="match status" value="1"/>
</dbReference>
<keyword evidence="11 14" id="KW-0234">DNA repair</keyword>
<feature type="binding site" evidence="14">
    <location>
        <position position="136"/>
    </location>
    <ligand>
        <name>NAD(+)</name>
        <dbReference type="ChEBI" id="CHEBI:57540"/>
    </ligand>
</feature>
<keyword evidence="6 14" id="KW-0479">Metal-binding</keyword>
<feature type="binding site" evidence="14">
    <location>
        <position position="426"/>
    </location>
    <ligand>
        <name>Zn(2+)</name>
        <dbReference type="ChEBI" id="CHEBI:29105"/>
    </ligand>
</feature>
<dbReference type="Gene3D" id="3.30.470.30">
    <property type="entry name" value="DNA ligase/mRNA capping enzyme"/>
    <property type="match status" value="1"/>
</dbReference>
<feature type="binding site" evidence="14">
    <location>
        <position position="173"/>
    </location>
    <ligand>
        <name>NAD(+)</name>
        <dbReference type="ChEBI" id="CHEBI:57540"/>
    </ligand>
</feature>
<dbReference type="GO" id="GO:0003677">
    <property type="term" value="F:DNA binding"/>
    <property type="evidence" value="ECO:0007669"/>
    <property type="project" value="InterPro"/>
</dbReference>
<dbReference type="CDD" id="cd00114">
    <property type="entry name" value="LIGANc"/>
    <property type="match status" value="1"/>
</dbReference>
<feature type="binding site" evidence="14">
    <location>
        <position position="313"/>
    </location>
    <ligand>
        <name>NAD(+)</name>
        <dbReference type="ChEBI" id="CHEBI:57540"/>
    </ligand>
</feature>
<feature type="domain" description="BRCT" evidence="15">
    <location>
        <begin position="639"/>
        <end position="708"/>
    </location>
</feature>
<dbReference type="Pfam" id="PF01653">
    <property type="entry name" value="DNA_ligase_aden"/>
    <property type="match status" value="1"/>
</dbReference>
<dbReference type="SMART" id="SM00292">
    <property type="entry name" value="BRCT"/>
    <property type="match status" value="1"/>
</dbReference>
<keyword evidence="4 14" id="KW-0436">Ligase</keyword>
<dbReference type="Gene3D" id="1.10.150.20">
    <property type="entry name" value="5' to 3' exonuclease, C-terminal subdomain"/>
    <property type="match status" value="2"/>
</dbReference>
<dbReference type="SUPFAM" id="SSF52113">
    <property type="entry name" value="BRCT domain"/>
    <property type="match status" value="1"/>
</dbReference>
<dbReference type="PIRSF" id="PIRSF001604">
    <property type="entry name" value="LigA"/>
    <property type="match status" value="1"/>
</dbReference>
<dbReference type="FunFam" id="3.40.50.10190:FF:000054">
    <property type="entry name" value="DNA ligase"/>
    <property type="match status" value="1"/>
</dbReference>
<evidence type="ECO:0000256" key="12">
    <source>
        <dbReference type="ARBA" id="ARBA00034005"/>
    </source>
</evidence>
<feature type="binding site" evidence="14">
    <location>
        <begin position="83"/>
        <end position="84"/>
    </location>
    <ligand>
        <name>NAD(+)</name>
        <dbReference type="ChEBI" id="CHEBI:57540"/>
    </ligand>
</feature>
<dbReference type="Pfam" id="PF12826">
    <property type="entry name" value="HHH_2"/>
    <property type="match status" value="1"/>
</dbReference>
<dbReference type="PANTHER" id="PTHR23389">
    <property type="entry name" value="CHROMOSOME TRANSMISSION FIDELITY FACTOR 18"/>
    <property type="match status" value="1"/>
</dbReference>
<evidence type="ECO:0000256" key="5">
    <source>
        <dbReference type="ARBA" id="ARBA00022705"/>
    </source>
</evidence>
<keyword evidence="14" id="KW-0464">Manganese</keyword>
<reference evidence="16 17" key="1">
    <citation type="submission" date="2020-08" db="EMBL/GenBank/DDBJ databases">
        <title>Genomic Encyclopedia of Type Strains, Phase III (KMG-III): the genomes of soil and plant-associated and newly described type strains.</title>
        <authorList>
            <person name="Whitman W."/>
        </authorList>
    </citation>
    <scope>NUCLEOTIDE SEQUENCE [LARGE SCALE GENOMIC DNA]</scope>
    <source>
        <strain evidence="16 17">CECT 3287</strain>
    </source>
</reference>
<protein>
    <recommendedName>
        <fullName evidence="3 14">DNA ligase</fullName>
        <ecNumber evidence="2 14">6.5.1.2</ecNumber>
    </recommendedName>
    <alternativeName>
        <fullName evidence="14">Polydeoxyribonucleotide synthase [NAD(+)]</fullName>
    </alternativeName>
</protein>
<dbReference type="InterPro" id="IPR041663">
    <property type="entry name" value="DisA/LigA_HHH"/>
</dbReference>
<comment type="cofactor">
    <cofactor evidence="14">
        <name>Mg(2+)</name>
        <dbReference type="ChEBI" id="CHEBI:18420"/>
    </cofactor>
    <cofactor evidence="14">
        <name>Mn(2+)</name>
        <dbReference type="ChEBI" id="CHEBI:29035"/>
    </cofactor>
</comment>
<evidence type="ECO:0000256" key="11">
    <source>
        <dbReference type="ARBA" id="ARBA00023204"/>
    </source>
</evidence>